<feature type="compositionally biased region" description="Basic and acidic residues" evidence="1">
    <location>
        <begin position="59"/>
        <end position="83"/>
    </location>
</feature>
<keyword evidence="3" id="KW-1185">Reference proteome</keyword>
<dbReference type="PANTHER" id="PTHR34542:SF1">
    <property type="entry name" value="OS08G0359900 PROTEIN"/>
    <property type="match status" value="1"/>
</dbReference>
<feature type="region of interest" description="Disordered" evidence="1">
    <location>
        <begin position="42"/>
        <end position="83"/>
    </location>
</feature>
<comment type="caution">
    <text evidence="2">The sequence shown here is derived from an EMBL/GenBank/DDBJ whole genome shotgun (WGS) entry which is preliminary data.</text>
</comment>
<reference evidence="3" key="1">
    <citation type="journal article" date="2019" name="Gigascience">
        <title>De novo genome assembly of the endangered Acer yangbiense, a plant species with extremely small populations endemic to Yunnan Province, China.</title>
        <authorList>
            <person name="Yang J."/>
            <person name="Wariss H.M."/>
            <person name="Tao L."/>
            <person name="Zhang R."/>
            <person name="Yun Q."/>
            <person name="Hollingsworth P."/>
            <person name="Dao Z."/>
            <person name="Luo G."/>
            <person name="Guo H."/>
            <person name="Ma Y."/>
            <person name="Sun W."/>
        </authorList>
    </citation>
    <scope>NUCLEOTIDE SEQUENCE [LARGE SCALE GENOMIC DNA]</scope>
    <source>
        <strain evidence="3">cv. Malutang</strain>
    </source>
</reference>
<gene>
    <name evidence="2" type="ORF">EZV62_018655</name>
</gene>
<dbReference type="EMBL" id="VAHF01000008">
    <property type="protein sequence ID" value="TXG57342.1"/>
    <property type="molecule type" value="Genomic_DNA"/>
</dbReference>
<dbReference type="AlphaFoldDB" id="A0A5C7HLY5"/>
<dbReference type="Proteomes" id="UP000323000">
    <property type="component" value="Chromosome 8"/>
</dbReference>
<evidence type="ECO:0000313" key="3">
    <source>
        <dbReference type="Proteomes" id="UP000323000"/>
    </source>
</evidence>
<dbReference type="OrthoDB" id="1653935at2759"/>
<sequence>MAALQKFKILATQCGVTQSSTQSPRTSPLVQLPRKKTTLRMLLTRNTSRRSTAPLPIPARKDPPVEREIDGDSNEKKRDTSHKLKDLFVSSTTSFEEEEEDKTGDRTGTEVVLMTSRKFIGLGSEPGSARPAGWVGFRHRLLRKAWRPMLVAIPEFRIDVLKKCNRNSALVESTTQFQCQPSWLSWVIGLMHALSSAILVLRTQPNSYQFPFKIVDISYPYRKLTLFHTLPVDATAAITLATGREWLTASAWLDGNEGRGSKEEKVIRYWLTLVSGGLYMIEP</sequence>
<accession>A0A5C7HLY5</accession>
<proteinExistence type="predicted"/>
<evidence type="ECO:0000256" key="1">
    <source>
        <dbReference type="SAM" id="MobiDB-lite"/>
    </source>
</evidence>
<name>A0A5C7HLY5_9ROSI</name>
<protein>
    <submittedName>
        <fullName evidence="2">Uncharacterized protein</fullName>
    </submittedName>
</protein>
<evidence type="ECO:0000313" key="2">
    <source>
        <dbReference type="EMBL" id="TXG57342.1"/>
    </source>
</evidence>
<dbReference type="PANTHER" id="PTHR34542">
    <property type="entry name" value="OS08G0359900 PROTEIN"/>
    <property type="match status" value="1"/>
</dbReference>
<organism evidence="2 3">
    <name type="scientific">Acer yangbiense</name>
    <dbReference type="NCBI Taxonomy" id="1000413"/>
    <lineage>
        <taxon>Eukaryota</taxon>
        <taxon>Viridiplantae</taxon>
        <taxon>Streptophyta</taxon>
        <taxon>Embryophyta</taxon>
        <taxon>Tracheophyta</taxon>
        <taxon>Spermatophyta</taxon>
        <taxon>Magnoliopsida</taxon>
        <taxon>eudicotyledons</taxon>
        <taxon>Gunneridae</taxon>
        <taxon>Pentapetalae</taxon>
        <taxon>rosids</taxon>
        <taxon>malvids</taxon>
        <taxon>Sapindales</taxon>
        <taxon>Sapindaceae</taxon>
        <taxon>Hippocastanoideae</taxon>
        <taxon>Acereae</taxon>
        <taxon>Acer</taxon>
    </lineage>
</organism>